<proteinExistence type="predicted"/>
<dbReference type="AlphaFoldDB" id="A0A822EDQ8"/>
<accession>A0A822EDQ8</accession>
<reference evidence="2" key="1">
    <citation type="submission" date="2021-02" db="EMBL/GenBank/DDBJ databases">
        <authorList>
            <person name="Nowell W R."/>
        </authorList>
    </citation>
    <scope>NUCLEOTIDE SEQUENCE</scope>
</reference>
<name>A0A822EDQ8_9BILA</name>
<dbReference type="Proteomes" id="UP000663848">
    <property type="component" value="Unassembled WGS sequence"/>
</dbReference>
<feature type="region of interest" description="Disordered" evidence="1">
    <location>
        <begin position="1"/>
        <end position="20"/>
    </location>
</feature>
<comment type="caution">
    <text evidence="2">The sequence shown here is derived from an EMBL/GenBank/DDBJ whole genome shotgun (WGS) entry which is preliminary data.</text>
</comment>
<evidence type="ECO:0000313" key="3">
    <source>
        <dbReference type="Proteomes" id="UP000663848"/>
    </source>
</evidence>
<sequence length="47" mass="5412">MLPPAILDTNRTTGAQMSRELRSEHRRNLLALGDVEFADHFKFSQLK</sequence>
<dbReference type="EMBL" id="CAJOBR010071382">
    <property type="protein sequence ID" value="CAF5100744.1"/>
    <property type="molecule type" value="Genomic_DNA"/>
</dbReference>
<protein>
    <submittedName>
        <fullName evidence="2">Uncharacterized protein</fullName>
    </submittedName>
</protein>
<evidence type="ECO:0000313" key="2">
    <source>
        <dbReference type="EMBL" id="CAF5100744.1"/>
    </source>
</evidence>
<organism evidence="2 3">
    <name type="scientific">Rotaria socialis</name>
    <dbReference type="NCBI Taxonomy" id="392032"/>
    <lineage>
        <taxon>Eukaryota</taxon>
        <taxon>Metazoa</taxon>
        <taxon>Spiralia</taxon>
        <taxon>Gnathifera</taxon>
        <taxon>Rotifera</taxon>
        <taxon>Eurotatoria</taxon>
        <taxon>Bdelloidea</taxon>
        <taxon>Philodinida</taxon>
        <taxon>Philodinidae</taxon>
        <taxon>Rotaria</taxon>
    </lineage>
</organism>
<evidence type="ECO:0000256" key="1">
    <source>
        <dbReference type="SAM" id="MobiDB-lite"/>
    </source>
</evidence>
<gene>
    <name evidence="2" type="ORF">QYT958_LOCUS44826</name>
</gene>
<feature type="non-terminal residue" evidence="2">
    <location>
        <position position="47"/>
    </location>
</feature>